<accession>A0AAN9XE77</accession>
<organism evidence="1 2">
    <name type="scientific">Psophocarpus tetragonolobus</name>
    <name type="common">Winged bean</name>
    <name type="synonym">Dolichos tetragonolobus</name>
    <dbReference type="NCBI Taxonomy" id="3891"/>
    <lineage>
        <taxon>Eukaryota</taxon>
        <taxon>Viridiplantae</taxon>
        <taxon>Streptophyta</taxon>
        <taxon>Embryophyta</taxon>
        <taxon>Tracheophyta</taxon>
        <taxon>Spermatophyta</taxon>
        <taxon>Magnoliopsida</taxon>
        <taxon>eudicotyledons</taxon>
        <taxon>Gunneridae</taxon>
        <taxon>Pentapetalae</taxon>
        <taxon>rosids</taxon>
        <taxon>fabids</taxon>
        <taxon>Fabales</taxon>
        <taxon>Fabaceae</taxon>
        <taxon>Papilionoideae</taxon>
        <taxon>50 kb inversion clade</taxon>
        <taxon>NPAAA clade</taxon>
        <taxon>indigoferoid/millettioid clade</taxon>
        <taxon>Phaseoleae</taxon>
        <taxon>Psophocarpus</taxon>
    </lineage>
</organism>
<evidence type="ECO:0000313" key="1">
    <source>
        <dbReference type="EMBL" id="KAK7388831.1"/>
    </source>
</evidence>
<proteinExistence type="predicted"/>
<dbReference type="EMBL" id="JAYMYS010000006">
    <property type="protein sequence ID" value="KAK7388831.1"/>
    <property type="molecule type" value="Genomic_DNA"/>
</dbReference>
<sequence length="95" mass="10651">MEADWLERGLAGREVRFLLDSYFFTQSIVPVFVLKVHSPLALITAVDRRTRVGVDAQEGVGAEATGIGQRVGKLGNSLEKVTDARNRDFDLRYRE</sequence>
<gene>
    <name evidence="1" type="ORF">VNO78_23658</name>
</gene>
<comment type="caution">
    <text evidence="1">The sequence shown here is derived from an EMBL/GenBank/DDBJ whole genome shotgun (WGS) entry which is preliminary data.</text>
</comment>
<dbReference type="AlphaFoldDB" id="A0AAN9XE77"/>
<dbReference type="Proteomes" id="UP001386955">
    <property type="component" value="Unassembled WGS sequence"/>
</dbReference>
<keyword evidence="2" id="KW-1185">Reference proteome</keyword>
<protein>
    <submittedName>
        <fullName evidence="1">Uncharacterized protein</fullName>
    </submittedName>
</protein>
<reference evidence="1 2" key="1">
    <citation type="submission" date="2024-01" db="EMBL/GenBank/DDBJ databases">
        <title>The genomes of 5 underutilized Papilionoideae crops provide insights into root nodulation and disease resistanc.</title>
        <authorList>
            <person name="Jiang F."/>
        </authorList>
    </citation>
    <scope>NUCLEOTIDE SEQUENCE [LARGE SCALE GENOMIC DNA]</scope>
    <source>
        <strain evidence="1">DUOXIRENSHENG_FW03</strain>
        <tissue evidence="1">Leaves</tissue>
    </source>
</reference>
<evidence type="ECO:0000313" key="2">
    <source>
        <dbReference type="Proteomes" id="UP001386955"/>
    </source>
</evidence>
<name>A0AAN9XE77_PSOTE</name>